<sequence length="172" mass="18882">MGGSADSNGGKVPAEQYVWGMYAEHTTQGRHHEAQRTGVATISLALGAAVAGLIASSDSKSLNTILSAFLVVFGIFAAVFAAKQGERARMHIRIATEFRTELENTSRTKTLSEIRNLGRDAHTENWSYRTGDNRPKSAREGEDKIRLYWLFIGLNLLVAALGLILLVWSIFM</sequence>
<keyword evidence="1" id="KW-0472">Membrane</keyword>
<evidence type="ECO:0000313" key="3">
    <source>
        <dbReference type="Proteomes" id="UP000295388"/>
    </source>
</evidence>
<feature type="transmembrane region" description="Helical" evidence="1">
    <location>
        <begin position="62"/>
        <end position="82"/>
    </location>
</feature>
<keyword evidence="1" id="KW-0812">Transmembrane</keyword>
<organism evidence="2 3">
    <name type="scientific">Kribbella caucasensis</name>
    <dbReference type="NCBI Taxonomy" id="2512215"/>
    <lineage>
        <taxon>Bacteria</taxon>
        <taxon>Bacillati</taxon>
        <taxon>Actinomycetota</taxon>
        <taxon>Actinomycetes</taxon>
        <taxon>Propionibacteriales</taxon>
        <taxon>Kribbellaceae</taxon>
        <taxon>Kribbella</taxon>
    </lineage>
</organism>
<protein>
    <submittedName>
        <fullName evidence="2">Uncharacterized protein</fullName>
    </submittedName>
</protein>
<evidence type="ECO:0000313" key="2">
    <source>
        <dbReference type="EMBL" id="TDO51525.1"/>
    </source>
</evidence>
<accession>A0A4R6KMA6</accession>
<keyword evidence="3" id="KW-1185">Reference proteome</keyword>
<feature type="transmembrane region" description="Helical" evidence="1">
    <location>
        <begin position="147"/>
        <end position="171"/>
    </location>
</feature>
<evidence type="ECO:0000256" key="1">
    <source>
        <dbReference type="SAM" id="Phobius"/>
    </source>
</evidence>
<comment type="caution">
    <text evidence="2">The sequence shown here is derived from an EMBL/GenBank/DDBJ whole genome shotgun (WGS) entry which is preliminary data.</text>
</comment>
<dbReference type="OrthoDB" id="8481055at2"/>
<name>A0A4R6KMA6_9ACTN</name>
<dbReference type="RefSeq" id="WP_133799457.1">
    <property type="nucleotide sequence ID" value="NZ_SNWQ01000003.1"/>
</dbReference>
<dbReference type="AlphaFoldDB" id="A0A4R6KMA6"/>
<dbReference type="Proteomes" id="UP000295388">
    <property type="component" value="Unassembled WGS sequence"/>
</dbReference>
<gene>
    <name evidence="2" type="ORF">EV643_103264</name>
</gene>
<dbReference type="EMBL" id="SNWQ01000003">
    <property type="protein sequence ID" value="TDO51525.1"/>
    <property type="molecule type" value="Genomic_DNA"/>
</dbReference>
<keyword evidence="1" id="KW-1133">Transmembrane helix</keyword>
<feature type="transmembrane region" description="Helical" evidence="1">
    <location>
        <begin position="38"/>
        <end position="56"/>
    </location>
</feature>
<proteinExistence type="predicted"/>
<reference evidence="2 3" key="1">
    <citation type="submission" date="2019-03" db="EMBL/GenBank/DDBJ databases">
        <title>Genomic Encyclopedia of Type Strains, Phase III (KMG-III): the genomes of soil and plant-associated and newly described type strains.</title>
        <authorList>
            <person name="Whitman W."/>
        </authorList>
    </citation>
    <scope>NUCLEOTIDE SEQUENCE [LARGE SCALE GENOMIC DNA]</scope>
    <source>
        <strain evidence="2 3">VKM Ac-2527</strain>
    </source>
</reference>